<dbReference type="Proteomes" id="UP000548685">
    <property type="component" value="Unassembled WGS sequence"/>
</dbReference>
<sequence length="231" mass="24397">MTNFDPPRTGTGMSEGAVMLVRIAIVIGGVIALIFLGATAVGFISAVTEGGNTSATDIAIIGGIVLAMAGVIYATWRFWPRVTSGEALSTGPGEARTRQRNRTQMIYIGVAAGIGGVIGLATGLFDQGDGNLFGGNWEDLKLPPLLALVLAALLMGAFMVLPLYGFRMIDDYKREQNFIAFTGGCVSVLAGFPVWAVLHAGGFVPPPHAFGIFAIAYVSMFASFIYARWRL</sequence>
<evidence type="ECO:0000313" key="2">
    <source>
        <dbReference type="EMBL" id="MBB3776088.1"/>
    </source>
</evidence>
<keyword evidence="1" id="KW-1133">Transmembrane helix</keyword>
<comment type="caution">
    <text evidence="3">The sequence shown here is derived from an EMBL/GenBank/DDBJ whole genome shotgun (WGS) entry which is preliminary data.</text>
</comment>
<evidence type="ECO:0000256" key="1">
    <source>
        <dbReference type="SAM" id="Phobius"/>
    </source>
</evidence>
<keyword evidence="5" id="KW-1185">Reference proteome</keyword>
<dbReference type="RefSeq" id="WP_160760933.1">
    <property type="nucleotide sequence ID" value="NZ_BAAADZ010000010.1"/>
</dbReference>
<protein>
    <submittedName>
        <fullName evidence="3">Uncharacterized protein</fullName>
    </submittedName>
</protein>
<reference evidence="3 4" key="1">
    <citation type="submission" date="2019-12" db="EMBL/GenBank/DDBJ databases">
        <title>Genomic-based taxomic classification of the family Erythrobacteraceae.</title>
        <authorList>
            <person name="Xu L."/>
        </authorList>
    </citation>
    <scope>NUCLEOTIDE SEQUENCE [LARGE SCALE GENOMIC DNA]</scope>
    <source>
        <strain evidence="3 4">JCM 10282</strain>
    </source>
</reference>
<keyword evidence="1" id="KW-0812">Transmembrane</keyword>
<feature type="transmembrane region" description="Helical" evidence="1">
    <location>
        <begin position="210"/>
        <end position="229"/>
    </location>
</feature>
<evidence type="ECO:0000313" key="3">
    <source>
        <dbReference type="EMBL" id="MXP38826.1"/>
    </source>
</evidence>
<feature type="transmembrane region" description="Helical" evidence="1">
    <location>
        <begin position="145"/>
        <end position="166"/>
    </location>
</feature>
<feature type="transmembrane region" description="Helical" evidence="1">
    <location>
        <begin position="20"/>
        <end position="46"/>
    </location>
</feature>
<name>A0A6I4UJZ2_9SPHN</name>
<accession>A0A6I4UJZ2</accession>
<dbReference type="EMBL" id="WTYB01000002">
    <property type="protein sequence ID" value="MXP38826.1"/>
    <property type="molecule type" value="Genomic_DNA"/>
</dbReference>
<gene>
    <name evidence="2" type="ORF">FHS52_002057</name>
    <name evidence="3" type="ORF">GRI59_09430</name>
</gene>
<dbReference type="OrthoDB" id="7391789at2"/>
<organism evidence="3 4">
    <name type="scientific">Erythrobacter ramosus</name>
    <dbReference type="NCBI Taxonomy" id="35811"/>
    <lineage>
        <taxon>Bacteria</taxon>
        <taxon>Pseudomonadati</taxon>
        <taxon>Pseudomonadota</taxon>
        <taxon>Alphaproteobacteria</taxon>
        <taxon>Sphingomonadales</taxon>
        <taxon>Erythrobacteraceae</taxon>
        <taxon>Erythrobacter/Porphyrobacter group</taxon>
        <taxon>Erythrobacter</taxon>
    </lineage>
</organism>
<dbReference type="AlphaFoldDB" id="A0A6I4UJZ2"/>
<proteinExistence type="predicted"/>
<feature type="transmembrane region" description="Helical" evidence="1">
    <location>
        <begin position="58"/>
        <end position="76"/>
    </location>
</feature>
<dbReference type="EMBL" id="JACICE010000002">
    <property type="protein sequence ID" value="MBB3776088.1"/>
    <property type="molecule type" value="Genomic_DNA"/>
</dbReference>
<feature type="transmembrane region" description="Helical" evidence="1">
    <location>
        <begin position="178"/>
        <end position="198"/>
    </location>
</feature>
<evidence type="ECO:0000313" key="4">
    <source>
        <dbReference type="Proteomes" id="UP000430021"/>
    </source>
</evidence>
<reference evidence="2 5" key="2">
    <citation type="submission" date="2020-08" db="EMBL/GenBank/DDBJ databases">
        <title>Genomic Encyclopedia of Type Strains, Phase IV (KMG-IV): sequencing the most valuable type-strain genomes for metagenomic binning, comparative biology and taxonomic classification.</title>
        <authorList>
            <person name="Goeker M."/>
        </authorList>
    </citation>
    <scope>NUCLEOTIDE SEQUENCE [LARGE SCALE GENOMIC DNA]</scope>
    <source>
        <strain evidence="2 5">DSM 8510</strain>
    </source>
</reference>
<feature type="transmembrane region" description="Helical" evidence="1">
    <location>
        <begin position="105"/>
        <end position="125"/>
    </location>
</feature>
<keyword evidence="1" id="KW-0472">Membrane</keyword>
<evidence type="ECO:0000313" key="5">
    <source>
        <dbReference type="Proteomes" id="UP000548685"/>
    </source>
</evidence>
<dbReference type="Proteomes" id="UP000430021">
    <property type="component" value="Unassembled WGS sequence"/>
</dbReference>